<dbReference type="SUPFAM" id="SSF51905">
    <property type="entry name" value="FAD/NAD(P)-binding domain"/>
    <property type="match status" value="1"/>
</dbReference>
<dbReference type="Proteomes" id="UP001221597">
    <property type="component" value="Chromosome"/>
</dbReference>
<evidence type="ECO:0000256" key="2">
    <source>
        <dbReference type="ARBA" id="ARBA00009410"/>
    </source>
</evidence>
<dbReference type="EC" id="1.-.-.-" evidence="6"/>
<evidence type="ECO:0000256" key="4">
    <source>
        <dbReference type="ARBA" id="ARBA00023002"/>
    </source>
</evidence>
<protein>
    <submittedName>
        <fullName evidence="6">FAD-dependent oxidoreductase</fullName>
        <ecNumber evidence="6">1.-.-.-</ecNumber>
    </submittedName>
</protein>
<dbReference type="GO" id="GO:0016491">
    <property type="term" value="F:oxidoreductase activity"/>
    <property type="evidence" value="ECO:0007669"/>
    <property type="project" value="UniProtKB-KW"/>
</dbReference>
<keyword evidence="3" id="KW-0285">Flavoprotein</keyword>
<keyword evidence="4 6" id="KW-0560">Oxidoreductase</keyword>
<dbReference type="PANTHER" id="PTHR13847">
    <property type="entry name" value="SARCOSINE DEHYDROGENASE-RELATED"/>
    <property type="match status" value="1"/>
</dbReference>
<evidence type="ECO:0000313" key="6">
    <source>
        <dbReference type="EMBL" id="WFT75081.1"/>
    </source>
</evidence>
<dbReference type="RefSeq" id="WP_283077050.1">
    <property type="nucleotide sequence ID" value="NZ_CP121671.1"/>
</dbReference>
<dbReference type="Pfam" id="PF01266">
    <property type="entry name" value="DAO"/>
    <property type="match status" value="1"/>
</dbReference>
<organism evidence="6 7">
    <name type="scientific">Halobacillus naozhouensis</name>
    <dbReference type="NCBI Taxonomy" id="554880"/>
    <lineage>
        <taxon>Bacteria</taxon>
        <taxon>Bacillati</taxon>
        <taxon>Bacillota</taxon>
        <taxon>Bacilli</taxon>
        <taxon>Bacillales</taxon>
        <taxon>Bacillaceae</taxon>
        <taxon>Halobacillus</taxon>
    </lineage>
</organism>
<evidence type="ECO:0000259" key="5">
    <source>
        <dbReference type="Pfam" id="PF01266"/>
    </source>
</evidence>
<dbReference type="Gene3D" id="3.50.50.60">
    <property type="entry name" value="FAD/NAD(P)-binding domain"/>
    <property type="match status" value="1"/>
</dbReference>
<dbReference type="SUPFAM" id="SSF54373">
    <property type="entry name" value="FAD-linked reductases, C-terminal domain"/>
    <property type="match status" value="1"/>
</dbReference>
<feature type="domain" description="FAD dependent oxidoreductase" evidence="5">
    <location>
        <begin position="4"/>
        <end position="351"/>
    </location>
</feature>
<dbReference type="PANTHER" id="PTHR13847:SF286">
    <property type="entry name" value="D-AMINO ACID DEHYDROGENASE"/>
    <property type="match status" value="1"/>
</dbReference>
<reference evidence="6 7" key="1">
    <citation type="submission" date="2023-04" db="EMBL/GenBank/DDBJ databases">
        <title>Genome sequence of Halobacillus naozhouensis KACC 21980.</title>
        <authorList>
            <person name="Kim S."/>
            <person name="Heo J."/>
            <person name="Kwon S.-W."/>
        </authorList>
    </citation>
    <scope>NUCLEOTIDE SEQUENCE [LARGE SCALE GENOMIC DNA]</scope>
    <source>
        <strain evidence="6 7">KCTC 13234</strain>
    </source>
</reference>
<dbReference type="InterPro" id="IPR006076">
    <property type="entry name" value="FAD-dep_OxRdtase"/>
</dbReference>
<accession>A0ABY8J2G2</accession>
<comment type="similarity">
    <text evidence="2">Belongs to the DadA oxidoreductase family.</text>
</comment>
<evidence type="ECO:0000256" key="3">
    <source>
        <dbReference type="ARBA" id="ARBA00022630"/>
    </source>
</evidence>
<sequence>MKKYIVIGSGILGASTAYHLAKAGAEVTVVDRKDTGQATDAAAGIICPWLTKRKNKAWYRLAKAGAKYYPTLVEELKADGEKETGYKRVGALRLHTDEEKLDEMMERALERREDAPEMGEITRLTPSETQGMYPPVADGYGAVHMSGAARVDGRALRDALVNAAKRKGALFLKGNASLIVDNKQIVGVKTGEEQLYADQVIVAAGAWAKEMIEPLGVNFLVHPQKAQIVHLELPEADTSDWPVVMPPTNKYLLSFEQGRVVVGATHETKEKFDTRITAGGLHEIFSKVLAIAPGLSRSTLVETRVGFRPFTPDSLPVFGELPNFEGILLANGLGASGLTTGPYIGAELARLALGKNTELHKEDYQIEHALPKVNK</sequence>
<gene>
    <name evidence="6" type="ORF">P9989_01345</name>
</gene>
<dbReference type="Gene3D" id="3.30.9.10">
    <property type="entry name" value="D-Amino Acid Oxidase, subunit A, domain 2"/>
    <property type="match status" value="1"/>
</dbReference>
<proteinExistence type="inferred from homology"/>
<dbReference type="EMBL" id="CP121671">
    <property type="protein sequence ID" value="WFT75081.1"/>
    <property type="molecule type" value="Genomic_DNA"/>
</dbReference>
<evidence type="ECO:0000256" key="1">
    <source>
        <dbReference type="ARBA" id="ARBA00001974"/>
    </source>
</evidence>
<keyword evidence="7" id="KW-1185">Reference proteome</keyword>
<dbReference type="InterPro" id="IPR036188">
    <property type="entry name" value="FAD/NAD-bd_sf"/>
</dbReference>
<name>A0ABY8J2G2_9BACI</name>
<comment type="cofactor">
    <cofactor evidence="1">
        <name>FAD</name>
        <dbReference type="ChEBI" id="CHEBI:57692"/>
    </cofactor>
</comment>
<evidence type="ECO:0000313" key="7">
    <source>
        <dbReference type="Proteomes" id="UP001221597"/>
    </source>
</evidence>